<evidence type="ECO:0000256" key="2">
    <source>
        <dbReference type="SAM" id="MobiDB-lite"/>
    </source>
</evidence>
<dbReference type="AlphaFoldDB" id="A0A9N8EHE6"/>
<dbReference type="GO" id="GO:0005507">
    <property type="term" value="F:copper ion binding"/>
    <property type="evidence" value="ECO:0007669"/>
    <property type="project" value="InterPro"/>
</dbReference>
<name>A0A9N8EHE6_9STRA</name>
<dbReference type="InterPro" id="IPR036939">
    <property type="entry name" value="Cu2_ascorb_mOase_N_sf"/>
</dbReference>
<dbReference type="OrthoDB" id="193961at2759"/>
<dbReference type="PROSITE" id="PS50836">
    <property type="entry name" value="DOMON"/>
    <property type="match status" value="1"/>
</dbReference>
<dbReference type="InterPro" id="IPR045266">
    <property type="entry name" value="DOH_DOMON"/>
</dbReference>
<feature type="domain" description="DOMON" evidence="4">
    <location>
        <begin position="65"/>
        <end position="207"/>
    </location>
</feature>
<organism evidence="5 6">
    <name type="scientific">Seminavis robusta</name>
    <dbReference type="NCBI Taxonomy" id="568900"/>
    <lineage>
        <taxon>Eukaryota</taxon>
        <taxon>Sar</taxon>
        <taxon>Stramenopiles</taxon>
        <taxon>Ochrophyta</taxon>
        <taxon>Bacillariophyta</taxon>
        <taxon>Bacillariophyceae</taxon>
        <taxon>Bacillariophycidae</taxon>
        <taxon>Naviculales</taxon>
        <taxon>Naviculaceae</taxon>
        <taxon>Seminavis</taxon>
    </lineage>
</organism>
<dbReference type="InterPro" id="IPR024548">
    <property type="entry name" value="Cu2_monoox_C"/>
</dbReference>
<evidence type="ECO:0000313" key="6">
    <source>
        <dbReference type="Proteomes" id="UP001153069"/>
    </source>
</evidence>
<dbReference type="Proteomes" id="UP001153069">
    <property type="component" value="Unassembled WGS sequence"/>
</dbReference>
<keyword evidence="6" id="KW-1185">Reference proteome</keyword>
<accession>A0A9N8EHE6</accession>
<feature type="signal peptide" evidence="3">
    <location>
        <begin position="1"/>
        <end position="20"/>
    </location>
</feature>
<dbReference type="InterPro" id="IPR005018">
    <property type="entry name" value="DOMON_domain"/>
</dbReference>
<feature type="compositionally biased region" description="Acidic residues" evidence="2">
    <location>
        <begin position="645"/>
        <end position="660"/>
    </location>
</feature>
<keyword evidence="5" id="KW-0503">Monooxygenase</keyword>
<dbReference type="Gene3D" id="2.60.120.310">
    <property type="entry name" value="Copper type II, ascorbate-dependent monooxygenase, N-terminal domain"/>
    <property type="match status" value="1"/>
</dbReference>
<evidence type="ECO:0000256" key="1">
    <source>
        <dbReference type="ARBA" id="ARBA00023157"/>
    </source>
</evidence>
<reference evidence="5" key="1">
    <citation type="submission" date="2020-06" db="EMBL/GenBank/DDBJ databases">
        <authorList>
            <consortium name="Plant Systems Biology data submission"/>
        </authorList>
    </citation>
    <scope>NUCLEOTIDE SEQUENCE</scope>
    <source>
        <strain evidence="5">D6</strain>
    </source>
</reference>
<dbReference type="InterPro" id="IPR000945">
    <property type="entry name" value="DBH-like"/>
</dbReference>
<dbReference type="SMART" id="SM00664">
    <property type="entry name" value="DoH"/>
    <property type="match status" value="1"/>
</dbReference>
<dbReference type="SUPFAM" id="SSF49742">
    <property type="entry name" value="PHM/PNGase F"/>
    <property type="match status" value="2"/>
</dbReference>
<comment type="caution">
    <text evidence="5">The sequence shown here is derived from an EMBL/GenBank/DDBJ whole genome shotgun (WGS) entry which is preliminary data.</text>
</comment>
<dbReference type="InterPro" id="IPR008977">
    <property type="entry name" value="PHM/PNGase_F_dom_sf"/>
</dbReference>
<dbReference type="InterPro" id="IPR014784">
    <property type="entry name" value="Cu2_ascorb_mOase-like_C"/>
</dbReference>
<dbReference type="GO" id="GO:0004500">
    <property type="term" value="F:dopamine beta-monooxygenase activity"/>
    <property type="evidence" value="ECO:0007669"/>
    <property type="project" value="InterPro"/>
</dbReference>
<feature type="region of interest" description="Disordered" evidence="2">
    <location>
        <begin position="597"/>
        <end position="670"/>
    </location>
</feature>
<sequence>MKITALLSLVASLALPVSRGLQIADNPPTYFGAVNNAAYLTWLSNQNIETRYDNSVYMPSIDQASGAAVHWRVDEEYIHLAVAARASGWLGFGFSDAGGMFGSDMALFSINNPGKIVDAYVVEVPYPQEDSCQHDWVYVNASAPSLATAISRSDSRFNPEAIEGEESEEFVMFETRRKLVTDDAQDIQLIRDSLIAVPETRIIAAWGDTPDVSFHGTSVARGSIRLFKQDVEIPDFHENMNRNADGSFFVGSNRYIIPENSTTYEDFCFTRSDLISQGVPNTTDMLSIIGFDPVVDDGPSAPFIHHYIVTGIYNASDNACDNGAGLEMVFAWAPGDGGFALPEFLGANLFGEDGFQAFNIEIHYDNPRMQRDVVDNSGIRIYYTTTPRPVEMGIFQVGDPMVALFGQHVGDGLSSHHFDCPGSCSDLYLSDGEPVTVIREYLHMHIAGTRTTNEHIRNGTVIRTAATEVWDFDQNGNVPVKQDPYEIHPGDSFRTSCFYRGNQDTVFGLASQEEMCMAFLYYYPRKVFKVEIPEGSFTLPMMCGYQLDWLDNACFANYTQGGILESDDDLGRHFGKQNSECYLGTDAIPQVSVDVETPAAESGSSLRGTPAPSPIEEDQPVAATAQDDAETQPAPEEAETAVAAQEEEPEPAAQDQEEVDSIPPPESFGDALSATASVSGVSAIGYRVGCFATLIMAYLWI</sequence>
<dbReference type="Pfam" id="PF03351">
    <property type="entry name" value="DOMON"/>
    <property type="match status" value="1"/>
</dbReference>
<keyword evidence="5" id="KW-0560">Oxidoreductase</keyword>
<gene>
    <name evidence="5" type="ORF">SEMRO_1194_G251290.1</name>
</gene>
<evidence type="ECO:0000256" key="3">
    <source>
        <dbReference type="SAM" id="SignalP"/>
    </source>
</evidence>
<keyword evidence="3" id="KW-0732">Signal</keyword>
<dbReference type="EMBL" id="CAICTM010001192">
    <property type="protein sequence ID" value="CAB9521436.1"/>
    <property type="molecule type" value="Genomic_DNA"/>
</dbReference>
<evidence type="ECO:0000313" key="5">
    <source>
        <dbReference type="EMBL" id="CAB9521436.1"/>
    </source>
</evidence>
<dbReference type="CDD" id="cd09631">
    <property type="entry name" value="DOMON_DOH"/>
    <property type="match status" value="1"/>
</dbReference>
<dbReference type="Gene3D" id="2.60.120.230">
    <property type="match status" value="1"/>
</dbReference>
<dbReference type="PANTHER" id="PTHR10157:SF23">
    <property type="entry name" value="MOXD1 HOMOLOG 1"/>
    <property type="match status" value="1"/>
</dbReference>
<feature type="compositionally biased region" description="Low complexity" evidence="2">
    <location>
        <begin position="631"/>
        <end position="644"/>
    </location>
</feature>
<keyword evidence="1" id="KW-1015">Disulfide bond</keyword>
<evidence type="ECO:0000259" key="4">
    <source>
        <dbReference type="PROSITE" id="PS50836"/>
    </source>
</evidence>
<proteinExistence type="predicted"/>
<dbReference type="Pfam" id="PF03712">
    <property type="entry name" value="Cu2_monoox_C"/>
    <property type="match status" value="1"/>
</dbReference>
<dbReference type="PANTHER" id="PTHR10157">
    <property type="entry name" value="DOPAMINE BETA HYDROXYLASE RELATED"/>
    <property type="match status" value="1"/>
</dbReference>
<feature type="chain" id="PRO_5040306382" evidence="3">
    <location>
        <begin position="21"/>
        <end position="701"/>
    </location>
</feature>
<protein>
    <submittedName>
        <fullName evidence="5">DBH-like monooxygenase protein 1</fullName>
    </submittedName>
</protein>